<feature type="compositionally biased region" description="Basic and acidic residues" evidence="4">
    <location>
        <begin position="192"/>
        <end position="206"/>
    </location>
</feature>
<organism evidence="6 7">
    <name type="scientific">Abrus precatorius</name>
    <name type="common">Indian licorice</name>
    <name type="synonym">Glycine abrus</name>
    <dbReference type="NCBI Taxonomy" id="3816"/>
    <lineage>
        <taxon>Eukaryota</taxon>
        <taxon>Viridiplantae</taxon>
        <taxon>Streptophyta</taxon>
        <taxon>Embryophyta</taxon>
        <taxon>Tracheophyta</taxon>
        <taxon>Spermatophyta</taxon>
        <taxon>Magnoliopsida</taxon>
        <taxon>eudicotyledons</taxon>
        <taxon>Gunneridae</taxon>
        <taxon>Pentapetalae</taxon>
        <taxon>rosids</taxon>
        <taxon>fabids</taxon>
        <taxon>Fabales</taxon>
        <taxon>Fabaceae</taxon>
        <taxon>Papilionoideae</taxon>
        <taxon>50 kb inversion clade</taxon>
        <taxon>NPAAA clade</taxon>
        <taxon>indigoferoid/millettioid clade</taxon>
        <taxon>Abreae</taxon>
        <taxon>Abrus</taxon>
    </lineage>
</organism>
<feature type="compositionally biased region" description="Polar residues" evidence="4">
    <location>
        <begin position="136"/>
        <end position="147"/>
    </location>
</feature>
<dbReference type="PROSITE" id="PS51634">
    <property type="entry name" value="CRC"/>
    <property type="match status" value="1"/>
</dbReference>
<dbReference type="SMART" id="SM01114">
    <property type="entry name" value="CXC"/>
    <property type="match status" value="2"/>
</dbReference>
<comment type="subcellular location">
    <subcellularLocation>
        <location evidence="1">Nucleus</location>
    </subcellularLocation>
</comment>
<feature type="region of interest" description="Disordered" evidence="4">
    <location>
        <begin position="747"/>
        <end position="799"/>
    </location>
</feature>
<feature type="compositionally biased region" description="Polar residues" evidence="4">
    <location>
        <begin position="83"/>
        <end position="101"/>
    </location>
</feature>
<reference evidence="7" key="2">
    <citation type="submission" date="2025-08" db="UniProtKB">
        <authorList>
            <consortium name="RefSeq"/>
        </authorList>
    </citation>
    <scope>IDENTIFICATION</scope>
    <source>
        <tissue evidence="7">Young leaves</tissue>
    </source>
</reference>
<protein>
    <submittedName>
        <fullName evidence="7">Protein tesmin/TSO1-like CXC 2</fullName>
    </submittedName>
</protein>
<accession>A0A8B8JPE1</accession>
<feature type="compositionally biased region" description="Polar residues" evidence="4">
    <location>
        <begin position="343"/>
        <end position="353"/>
    </location>
</feature>
<evidence type="ECO:0000256" key="1">
    <source>
        <dbReference type="ARBA" id="ARBA00004123"/>
    </source>
</evidence>
<feature type="compositionally biased region" description="Polar residues" evidence="4">
    <location>
        <begin position="762"/>
        <end position="775"/>
    </location>
</feature>
<feature type="compositionally biased region" description="Basic and acidic residues" evidence="4">
    <location>
        <begin position="893"/>
        <end position="911"/>
    </location>
</feature>
<feature type="region of interest" description="Disordered" evidence="4">
    <location>
        <begin position="1"/>
        <end position="32"/>
    </location>
</feature>
<dbReference type="InterPro" id="IPR044522">
    <property type="entry name" value="TSO1-like"/>
</dbReference>
<name>A0A8B8JPE1_ABRPR</name>
<dbReference type="GO" id="GO:0003700">
    <property type="term" value="F:DNA-binding transcription factor activity"/>
    <property type="evidence" value="ECO:0007669"/>
    <property type="project" value="InterPro"/>
</dbReference>
<feature type="compositionally biased region" description="Polar residues" evidence="4">
    <location>
        <begin position="788"/>
        <end position="799"/>
    </location>
</feature>
<dbReference type="InterPro" id="IPR005172">
    <property type="entry name" value="CRC"/>
</dbReference>
<evidence type="ECO:0000259" key="5">
    <source>
        <dbReference type="PROSITE" id="PS51634"/>
    </source>
</evidence>
<gene>
    <name evidence="7" type="primary">LOC113848002</name>
</gene>
<dbReference type="RefSeq" id="XP_027333149.1">
    <property type="nucleotide sequence ID" value="XM_027477348.1"/>
</dbReference>
<evidence type="ECO:0000256" key="4">
    <source>
        <dbReference type="SAM" id="MobiDB-lite"/>
    </source>
</evidence>
<feature type="compositionally biased region" description="Polar residues" evidence="4">
    <location>
        <begin position="10"/>
        <end position="22"/>
    </location>
</feature>
<keyword evidence="3" id="KW-0539">Nucleus</keyword>
<reference evidence="6" key="1">
    <citation type="journal article" date="2019" name="Toxins">
        <title>Detection of Abrin-Like and Prepropulchellin-Like Toxin Genes and Transcripts Using Whole Genome Sequencing and Full-Length Transcript Sequencing of Abrus precatorius.</title>
        <authorList>
            <person name="Hovde B.T."/>
            <person name="Daligault H.E."/>
            <person name="Hanschen E.R."/>
            <person name="Kunde Y.A."/>
            <person name="Johnson M.B."/>
            <person name="Starkenburg S.R."/>
            <person name="Johnson S.L."/>
        </authorList>
    </citation>
    <scope>NUCLEOTIDE SEQUENCE [LARGE SCALE GENOMIC DNA]</scope>
</reference>
<dbReference type="GO" id="GO:0005634">
    <property type="term" value="C:nucleus"/>
    <property type="evidence" value="ECO:0007669"/>
    <property type="project" value="UniProtKB-SubCell"/>
</dbReference>
<proteinExistence type="inferred from homology"/>
<evidence type="ECO:0000256" key="3">
    <source>
        <dbReference type="ARBA" id="ARBA00023242"/>
    </source>
</evidence>
<dbReference type="OrthoDB" id="6283463at2759"/>
<dbReference type="Pfam" id="PF03638">
    <property type="entry name" value="TCR"/>
    <property type="match status" value="2"/>
</dbReference>
<evidence type="ECO:0000313" key="7">
    <source>
        <dbReference type="RefSeq" id="XP_027333149.1"/>
    </source>
</evidence>
<feature type="domain" description="CRC" evidence="5">
    <location>
        <begin position="471"/>
        <end position="597"/>
    </location>
</feature>
<feature type="compositionally biased region" description="Polar residues" evidence="4">
    <location>
        <begin position="828"/>
        <end position="847"/>
    </location>
</feature>
<keyword evidence="6" id="KW-1185">Reference proteome</keyword>
<dbReference type="GeneID" id="113848002"/>
<feature type="compositionally biased region" description="Polar residues" evidence="4">
    <location>
        <begin position="179"/>
        <end position="189"/>
    </location>
</feature>
<dbReference type="PANTHER" id="PTHR46159">
    <property type="entry name" value="PROTEIN TESMIN/TSO1-LIKE CXC 2"/>
    <property type="match status" value="1"/>
</dbReference>
<feature type="region of interest" description="Disordered" evidence="4">
    <location>
        <begin position="81"/>
        <end position="232"/>
    </location>
</feature>
<sequence>MMDSPEPSKKNVSSSASTLNATPSSESPQVQESPFLRFVNTLSPIKPVKASHVVGQSFLGLNSPPLVFKSPRVCYRETHFMERSQSTQLLTGETSQSENGGTSLGEAPGDSSKPDSQQPRPERFITDTREVFDSRNGANTQNCSPPSSVDEYLADPRDVDRMYLANQDVEHSTDAAEASSLSDLTQSKKSTLKFDRKDCPGDKAEDILPLSEESEKGHQEKPAYGEEPGKIAGEKNDVEWASQEHRELESNSASGVFEKQSCHDSLPQDFNGCEDYNKMVSTSHVTSENLSQDGSEASLKYHGIRRRCLQFEEGASDAFGSNKSNVKLNATSSEMKTVKPSEHISSSFPQRGSGNFPVTGPKPSGIGLHLNSIINAMPTGRATTTSMRLSDGLQGMKPKSSISLYRVENMKRSVLTSNVDGQSLVDIRNESHDIAASVATNSFISGNSEEFNQPSPSKKKRKTSSTADDNGPKRCNCKKSKCLKLYCDCFSAGPYCSESCTCQGCLNRPEYAETVTETKQQIESRNPLAFAPKIVQSTTDISSNMEDINLTTPSSARHKRGCNCKRSMCLKKYCECYQANVGCSSGCRCEGCKNIYGKKEDYVASEHSLSKERVGSSVEKGGSDSTFPNKPEAVASKTHYDLQGLSPITPSLQCSDQGKEAAKSRLLSGNFQPSPESDVSMFSSQARYTESSENLHTSQALPETNEMLGTAPYDSQIDCSNMNTVDQSSPNNSGVILPQLIPVSNPESMSCASSSSSRTFERTNIPQSLLSQGSFRQLPGGSLRWRSSPVTPTTRAGETQYLQCPESDSRLFDILENDTPDILKEASTPITSVKVNSPTQKRVSPPQSHHHGIGSNSSGGLRSGRKFILQAVPPFPPLTPCVDSKGNSDEDLNEKAKDKKDNEAKDKQSQS</sequence>
<evidence type="ECO:0000256" key="2">
    <source>
        <dbReference type="ARBA" id="ARBA00007267"/>
    </source>
</evidence>
<feature type="compositionally biased region" description="Low complexity" evidence="4">
    <location>
        <begin position="23"/>
        <end position="32"/>
    </location>
</feature>
<comment type="similarity">
    <text evidence="2">Belongs to the lin-54 family.</text>
</comment>
<dbReference type="PANTHER" id="PTHR46159:SF6">
    <property type="entry name" value="OS12G0605300 PROTEIN"/>
    <property type="match status" value="1"/>
</dbReference>
<dbReference type="Proteomes" id="UP000694853">
    <property type="component" value="Unplaced"/>
</dbReference>
<dbReference type="KEGG" id="aprc:113848002"/>
<dbReference type="AlphaFoldDB" id="A0A8B8JPE1"/>
<feature type="compositionally biased region" description="Basic and acidic residues" evidence="4">
    <location>
        <begin position="213"/>
        <end position="232"/>
    </location>
</feature>
<dbReference type="InterPro" id="IPR033467">
    <property type="entry name" value="Tesmin/TSO1-like_CXC"/>
</dbReference>
<feature type="region of interest" description="Disordered" evidence="4">
    <location>
        <begin position="445"/>
        <end position="472"/>
    </location>
</feature>
<feature type="region of interest" description="Disordered" evidence="4">
    <location>
        <begin position="334"/>
        <end position="356"/>
    </location>
</feature>
<feature type="compositionally biased region" description="Low complexity" evidence="4">
    <location>
        <begin position="747"/>
        <end position="757"/>
    </location>
</feature>
<evidence type="ECO:0000313" key="6">
    <source>
        <dbReference type="Proteomes" id="UP000694853"/>
    </source>
</evidence>
<feature type="region of interest" description="Disordered" evidence="4">
    <location>
        <begin position="823"/>
        <end position="911"/>
    </location>
</feature>
<feature type="compositionally biased region" description="Basic and acidic residues" evidence="4">
    <location>
        <begin position="120"/>
        <end position="133"/>
    </location>
</feature>